<feature type="domain" description="Integrase catalytic" evidence="3">
    <location>
        <begin position="146"/>
        <end position="312"/>
    </location>
</feature>
<evidence type="ECO:0000313" key="5">
    <source>
        <dbReference type="Proteomes" id="UP000003598"/>
    </source>
</evidence>
<dbReference type="PATRIC" id="fig|762968.3.peg.3048"/>
<dbReference type="InterPro" id="IPR009057">
    <property type="entry name" value="Homeodomain-like_sf"/>
</dbReference>
<comment type="similarity">
    <text evidence="1">Belongs to the transposase IS21/IS408/IS1162 family.</text>
</comment>
<dbReference type="InterPro" id="IPR001584">
    <property type="entry name" value="Integrase_cat-core"/>
</dbReference>
<dbReference type="SUPFAM" id="SSF53098">
    <property type="entry name" value="Ribonuclease H-like"/>
    <property type="match status" value="1"/>
</dbReference>
<keyword evidence="5" id="KW-1185">Reference proteome</keyword>
<dbReference type="PANTHER" id="PTHR35004:SF7">
    <property type="entry name" value="INTEGRASE PROTEIN"/>
    <property type="match status" value="1"/>
</dbReference>
<dbReference type="STRING" id="762968.HMPREF9441_03471"/>
<dbReference type="OrthoDB" id="3193769at2"/>
<evidence type="ECO:0000259" key="3">
    <source>
        <dbReference type="PROSITE" id="PS50994"/>
    </source>
</evidence>
<accession>G5SVQ4</accession>
<dbReference type="GeneID" id="93558676"/>
<dbReference type="NCBIfam" id="NF033546">
    <property type="entry name" value="transpos_IS21"/>
    <property type="match status" value="1"/>
</dbReference>
<dbReference type="PANTHER" id="PTHR35004">
    <property type="entry name" value="TRANSPOSASE RV3428C-RELATED"/>
    <property type="match status" value="1"/>
</dbReference>
<dbReference type="InterPro" id="IPR054353">
    <property type="entry name" value="IstA-like_C"/>
</dbReference>
<reference evidence="4 5" key="1">
    <citation type="submission" date="2011-03" db="EMBL/GenBank/DDBJ databases">
        <authorList>
            <person name="Weinstock G."/>
            <person name="Sodergren E."/>
            <person name="Clifton S."/>
            <person name="Fulton L."/>
            <person name="Fulton B."/>
            <person name="Courtney L."/>
            <person name="Fronick C."/>
            <person name="Harrison M."/>
            <person name="Strong C."/>
            <person name="Farmer C."/>
            <person name="Delahaunty K."/>
            <person name="Markovic C."/>
            <person name="Hall O."/>
            <person name="Minx P."/>
            <person name="Tomlinson C."/>
            <person name="Mitreva M."/>
            <person name="Hou S."/>
            <person name="Chen J."/>
            <person name="Wollam A."/>
            <person name="Pepin K.H."/>
            <person name="Johnson M."/>
            <person name="Bhonagiri V."/>
            <person name="Zhang X."/>
            <person name="Suruliraj S."/>
            <person name="Warren W."/>
            <person name="Chinwalla A."/>
            <person name="Mardis E.R."/>
            <person name="Wilson R.K."/>
        </authorList>
    </citation>
    <scope>NUCLEOTIDE SEQUENCE [LARGE SCALE GENOMIC DNA]</scope>
    <source>
        <strain evidence="4 5">YIT 11840</strain>
    </source>
</reference>
<dbReference type="Gene3D" id="3.30.420.10">
    <property type="entry name" value="Ribonuclease H-like superfamily/Ribonuclease H"/>
    <property type="match status" value="1"/>
</dbReference>
<dbReference type="InterPro" id="IPR036397">
    <property type="entry name" value="RNaseH_sf"/>
</dbReference>
<evidence type="ECO:0000256" key="2">
    <source>
        <dbReference type="SAM" id="MobiDB-lite"/>
    </source>
</evidence>
<dbReference type="EMBL" id="AFFY01000058">
    <property type="protein sequence ID" value="EHG98709.1"/>
    <property type="molecule type" value="Genomic_DNA"/>
</dbReference>
<dbReference type="Pfam" id="PF13384">
    <property type="entry name" value="HTH_23"/>
    <property type="match status" value="1"/>
</dbReference>
<evidence type="ECO:0000256" key="1">
    <source>
        <dbReference type="ARBA" id="ARBA00009277"/>
    </source>
</evidence>
<name>G5SVQ4_9BACT</name>
<dbReference type="InterPro" id="IPR012337">
    <property type="entry name" value="RNaseH-like_sf"/>
</dbReference>
<dbReference type="AlphaFoldDB" id="G5SVQ4"/>
<feature type="compositionally biased region" description="Acidic residues" evidence="2">
    <location>
        <begin position="491"/>
        <end position="500"/>
    </location>
</feature>
<dbReference type="GO" id="GO:0015074">
    <property type="term" value="P:DNA integration"/>
    <property type="evidence" value="ECO:0007669"/>
    <property type="project" value="InterPro"/>
</dbReference>
<gene>
    <name evidence="4" type="ORF">HMPREF9441_03471</name>
</gene>
<proteinExistence type="inferred from homology"/>
<dbReference type="Pfam" id="PF22483">
    <property type="entry name" value="Mu-transpos_C_2"/>
    <property type="match status" value="1"/>
</dbReference>
<feature type="region of interest" description="Disordered" evidence="2">
    <location>
        <begin position="53"/>
        <end position="73"/>
    </location>
</feature>
<comment type="caution">
    <text evidence="4">The sequence shown here is derived from an EMBL/GenBank/DDBJ whole genome shotgun (WGS) entry which is preliminary data.</text>
</comment>
<dbReference type="eggNOG" id="COG4584">
    <property type="taxonomic scope" value="Bacteria"/>
</dbReference>
<protein>
    <recommendedName>
        <fullName evidence="3">Integrase catalytic domain-containing protein</fullName>
    </recommendedName>
</protein>
<dbReference type="RefSeq" id="WP_008622627.1">
    <property type="nucleotide sequence ID" value="NZ_JH376628.1"/>
</dbReference>
<dbReference type="HOGENOM" id="CLU_020626_2_0_10"/>
<dbReference type="SUPFAM" id="SSF46689">
    <property type="entry name" value="Homeodomain-like"/>
    <property type="match status" value="1"/>
</dbReference>
<dbReference type="GO" id="GO:0003676">
    <property type="term" value="F:nucleic acid binding"/>
    <property type="evidence" value="ECO:0007669"/>
    <property type="project" value="InterPro"/>
</dbReference>
<dbReference type="Proteomes" id="UP000003598">
    <property type="component" value="Unassembled WGS sequence"/>
</dbReference>
<sequence length="533" mass="61445">MKTMVERQEIIHLYRVCGYSKRRISRELHCSRHTVDDILFEYEAALNKEDPDEALSDLLSNPPRYDSSKRRPRVLTPQVKSEIDTCLKRNDTKLALGMRKQRMLKKDIHLYLLEKGYSVSYPSVCNYIRGKEQGKGKKSPEAFIRLFYKPGEVIEFDWGEAILFIDGVKTKFYLAVFTFGHSNGRYAYLFRHQNTLAFMESHRNFFRDINGVPSLMVYDNMRVAVKSFVGGEKTPTDSLLRMADFYRFRYRFCNVRAGWEKGHVERSVEFVRRKAFCHTDRFKDVFSAQEHLSAVCKRMNDLDTSPSTMGKSLRVDADLASLQGLPGHLGCFEVAEYTVDKWATIHMKHVHCSVPDTLVGEKVRVKIYSEKIVILHGKEKVASHQRSYRGGDWRIRLEHYLNTLLRKPGALTHSVAWHTAHDGIRKLYEKHFQGENKAFVMLLLYAKENGFSQDEVVRAALSLQARGVRRISAEQVKAMLQSGADKTENTENTDPDSQEQDIENAALGTLDSLTALMGNMEINFLQTNKQMKQ</sequence>
<dbReference type="PROSITE" id="PS50994">
    <property type="entry name" value="INTEGRASE"/>
    <property type="match status" value="1"/>
</dbReference>
<evidence type="ECO:0000313" key="4">
    <source>
        <dbReference type="EMBL" id="EHG98709.1"/>
    </source>
</evidence>
<organism evidence="4 5">
    <name type="scientific">Paraprevotella clara YIT 11840</name>
    <dbReference type="NCBI Taxonomy" id="762968"/>
    <lineage>
        <taxon>Bacteria</taxon>
        <taxon>Pseudomonadati</taxon>
        <taxon>Bacteroidota</taxon>
        <taxon>Bacteroidia</taxon>
        <taxon>Bacteroidales</taxon>
        <taxon>Prevotellaceae</taxon>
        <taxon>Paraprevotella</taxon>
    </lineage>
</organism>
<feature type="region of interest" description="Disordered" evidence="2">
    <location>
        <begin position="480"/>
        <end position="500"/>
    </location>
</feature>